<dbReference type="GO" id="GO:0004556">
    <property type="term" value="F:alpha-amylase activity"/>
    <property type="evidence" value="ECO:0007669"/>
    <property type="project" value="TreeGrafter"/>
</dbReference>
<evidence type="ECO:0000313" key="3">
    <source>
        <dbReference type="EMBL" id="MCD5310176.1"/>
    </source>
</evidence>
<evidence type="ECO:0000313" key="4">
    <source>
        <dbReference type="Proteomes" id="UP001138997"/>
    </source>
</evidence>
<dbReference type="RefSeq" id="WP_231439103.1">
    <property type="nucleotide sequence ID" value="NZ_JAJOMB010000002.1"/>
</dbReference>
<evidence type="ECO:0000259" key="2">
    <source>
        <dbReference type="SMART" id="SM00642"/>
    </source>
</evidence>
<comment type="similarity">
    <text evidence="1">Belongs to the glycosyl hydrolase 13 family.</text>
</comment>
<dbReference type="PANTHER" id="PTHR10357">
    <property type="entry name" value="ALPHA-AMYLASE FAMILY MEMBER"/>
    <property type="match status" value="1"/>
</dbReference>
<dbReference type="AlphaFoldDB" id="A0A9X1NBE1"/>
<gene>
    <name evidence="3" type="ORF">LR394_04660</name>
</gene>
<dbReference type="GO" id="GO:0009313">
    <property type="term" value="P:oligosaccharide catabolic process"/>
    <property type="evidence" value="ECO:0007669"/>
    <property type="project" value="TreeGrafter"/>
</dbReference>
<dbReference type="InterPro" id="IPR006047">
    <property type="entry name" value="GH13_cat_dom"/>
</dbReference>
<dbReference type="Gene3D" id="3.90.400.10">
    <property type="entry name" value="Oligo-1,6-glucosidase, Domain 2"/>
    <property type="match status" value="1"/>
</dbReference>
<dbReference type="EMBL" id="JAJOMB010000002">
    <property type="protein sequence ID" value="MCD5310176.1"/>
    <property type="molecule type" value="Genomic_DNA"/>
</dbReference>
<proteinExistence type="inferred from homology"/>
<protein>
    <submittedName>
        <fullName evidence="3">Glycoside hydrolase family 13 protein</fullName>
    </submittedName>
</protein>
<sequence>MTSAEESKNWYRSAVTYQLYIRSFADSDGDGLGDIGGIRSRLPYLAALGVEALWINPWYPSPQADAGYDVADYRNIHPPFGDLQQARALIDEAHAAGLKVLLDIVPNHTSDEHPWFAAALAAGPGSPERDRFVFRSGQGSGPAQAPPNDWPSVFGGPAWTQLPDGEWYLHLFDVKQPDLNWDNAEVRAEFENVLRFWFDLGADGFRIDVAHGLVKDPALPDLNLTEQQILAKVQLPDHPYWDRPGVLEVWQEWRSVGDSYDPPKVFVAEAWVESSARLAEYLRPERLHTAFDFELMRARWNAKELRETARISLEAHESVDAPVMWTLSNHDVPRHVTRLGRPQERTRSVWPEGPTDLELGTRRARAIILYALALPGGVYLYQGEELGLPEVEDLPEELLQDPTWERSGHTDRGRDGCRVPLPWQREGVSLGFGDAAGWLPQPASFAGLSVEAQDGDPDSMLTLYREALRLRRELPQLGAGGGPLVWTGEESDVLGLARGAGFICVLNTGAVAVPLPPGRVVLSSSPLAGELLPPDAAAWILTD</sequence>
<dbReference type="Proteomes" id="UP001138997">
    <property type="component" value="Unassembled WGS sequence"/>
</dbReference>
<name>A0A9X1NBE1_9ACTN</name>
<reference evidence="3" key="1">
    <citation type="submission" date="2021-11" db="EMBL/GenBank/DDBJ databases">
        <title>Streptomyces corallinus and Kineosporia corallina sp. nov., two new coral-derived marine actinobacteria.</title>
        <authorList>
            <person name="Buangrab K."/>
            <person name="Sutthacheep M."/>
            <person name="Yeemin T."/>
            <person name="Harunari E."/>
            <person name="Igarashi Y."/>
            <person name="Sripreechasak P."/>
            <person name="Kanchanasin P."/>
            <person name="Tanasupawat S."/>
            <person name="Phongsopitanun W."/>
        </authorList>
    </citation>
    <scope>NUCLEOTIDE SEQUENCE</scope>
    <source>
        <strain evidence="3">JCM 31032</strain>
    </source>
</reference>
<dbReference type="SMART" id="SM00642">
    <property type="entry name" value="Aamy"/>
    <property type="match status" value="1"/>
</dbReference>
<dbReference type="InterPro" id="IPR045857">
    <property type="entry name" value="O16G_dom_2"/>
</dbReference>
<dbReference type="CDD" id="cd11332">
    <property type="entry name" value="AmyAc_OligoGlu_TS"/>
    <property type="match status" value="1"/>
</dbReference>
<dbReference type="PANTHER" id="PTHR10357:SF179">
    <property type="entry name" value="NEUTRAL AND BASIC AMINO ACID TRANSPORT PROTEIN RBAT"/>
    <property type="match status" value="1"/>
</dbReference>
<dbReference type="Pfam" id="PF00128">
    <property type="entry name" value="Alpha-amylase"/>
    <property type="match status" value="1"/>
</dbReference>
<accession>A0A9X1NBE1</accession>
<keyword evidence="4" id="KW-1185">Reference proteome</keyword>
<evidence type="ECO:0000256" key="1">
    <source>
        <dbReference type="ARBA" id="ARBA00008061"/>
    </source>
</evidence>
<organism evidence="3 4">
    <name type="scientific">Kineosporia babensis</name>
    <dbReference type="NCBI Taxonomy" id="499548"/>
    <lineage>
        <taxon>Bacteria</taxon>
        <taxon>Bacillati</taxon>
        <taxon>Actinomycetota</taxon>
        <taxon>Actinomycetes</taxon>
        <taxon>Kineosporiales</taxon>
        <taxon>Kineosporiaceae</taxon>
        <taxon>Kineosporia</taxon>
    </lineage>
</organism>
<keyword evidence="3" id="KW-0378">Hydrolase</keyword>
<dbReference type="SUPFAM" id="SSF51445">
    <property type="entry name" value="(Trans)glycosidases"/>
    <property type="match status" value="1"/>
</dbReference>
<comment type="caution">
    <text evidence="3">The sequence shown here is derived from an EMBL/GenBank/DDBJ whole genome shotgun (WGS) entry which is preliminary data.</text>
</comment>
<dbReference type="InterPro" id="IPR017853">
    <property type="entry name" value="GH"/>
</dbReference>
<feature type="domain" description="Glycosyl hydrolase family 13 catalytic" evidence="2">
    <location>
        <begin position="18"/>
        <end position="418"/>
    </location>
</feature>
<dbReference type="Gene3D" id="3.20.20.80">
    <property type="entry name" value="Glycosidases"/>
    <property type="match status" value="1"/>
</dbReference>